<dbReference type="Gene3D" id="3.90.550.20">
    <property type="match status" value="1"/>
</dbReference>
<dbReference type="AlphaFoldDB" id="A0A0W7VK94"/>
<dbReference type="InterPro" id="IPR029044">
    <property type="entry name" value="Nucleotide-diphossugar_trans"/>
</dbReference>
<dbReference type="InterPro" id="IPR008441">
    <property type="entry name" value="AfumC-like_glycosyl_Trfase"/>
</dbReference>
<gene>
    <name evidence="2" type="ORF">TGAM01_v206759</name>
    <name evidence="1" type="ORF">TGAMA5MH_03188</name>
</gene>
<dbReference type="RefSeq" id="XP_018659953.1">
    <property type="nucleotide sequence ID" value="XM_018806863.1"/>
</dbReference>
<dbReference type="Proteomes" id="UP000054821">
    <property type="component" value="Unassembled WGS sequence"/>
</dbReference>
<dbReference type="OrthoDB" id="409543at2759"/>
<accession>A0A0W7VK94</accession>
<dbReference type="GO" id="GO:0016757">
    <property type="term" value="F:glycosyltransferase activity"/>
    <property type="evidence" value="ECO:0007669"/>
    <property type="project" value="InterPro"/>
</dbReference>
<dbReference type="EMBL" id="JPDN02000023">
    <property type="protein sequence ID" value="PON24427.1"/>
    <property type="molecule type" value="Genomic_DNA"/>
</dbReference>
<dbReference type="SUPFAM" id="SSF53448">
    <property type="entry name" value="Nucleotide-diphospho-sugar transferases"/>
    <property type="match status" value="1"/>
</dbReference>
<reference evidence="1 4" key="2">
    <citation type="submission" date="2017-02" db="EMBL/GenBank/DDBJ databases">
        <title>Genomes of Trichoderma spp. with biocontrol activity.</title>
        <authorList>
            <person name="Gardiner D."/>
            <person name="Kazan K."/>
            <person name="Vos C."/>
            <person name="Harvey P."/>
        </authorList>
    </citation>
    <scope>NUCLEOTIDE SEQUENCE [LARGE SCALE GENOMIC DNA]</scope>
    <source>
        <strain evidence="1 4">A5MH</strain>
    </source>
</reference>
<keyword evidence="3" id="KW-1185">Reference proteome</keyword>
<evidence type="ECO:0000313" key="2">
    <source>
        <dbReference type="EMBL" id="PON24427.1"/>
    </source>
</evidence>
<evidence type="ECO:0000313" key="4">
    <source>
        <dbReference type="Proteomes" id="UP000236546"/>
    </source>
</evidence>
<reference evidence="2" key="3">
    <citation type="submission" date="2017-08" db="EMBL/GenBank/DDBJ databases">
        <title>Trichoderma gamsii strain T6085, whole genome shotgun sequencing project.</title>
        <authorList>
            <person name="Baroncelli R."/>
        </authorList>
    </citation>
    <scope>NUCLEOTIDE SEQUENCE</scope>
    <source>
        <strain evidence="2">T6085</strain>
    </source>
</reference>
<protein>
    <submittedName>
        <fullName evidence="2">Capsule polysaccharide biosynthesis protein</fullName>
    </submittedName>
</protein>
<dbReference type="Proteomes" id="UP000236546">
    <property type="component" value="Unassembled WGS sequence"/>
</dbReference>
<evidence type="ECO:0000313" key="3">
    <source>
        <dbReference type="Proteomes" id="UP000054821"/>
    </source>
</evidence>
<reference evidence="2 3" key="1">
    <citation type="journal article" date="2016" name="Genome Announc.">
        <title>Draft Whole-Genome Sequence of Trichoderma gamsii T6085, a Promising Biocontrol Agent of Fusarium Head Blight on Wheat.</title>
        <authorList>
            <person name="Baroncelli R."/>
            <person name="Zapparata A."/>
            <person name="Piaggeschi G."/>
            <person name="Sarrocco S."/>
            <person name="Vannacci G."/>
        </authorList>
    </citation>
    <scope>NUCLEOTIDE SEQUENCE [LARGE SCALE GENOMIC DNA]</scope>
    <source>
        <strain evidence="2 3">T6085</strain>
    </source>
</reference>
<proteinExistence type="predicted"/>
<dbReference type="Pfam" id="PF05704">
    <property type="entry name" value="Caps_synth"/>
    <property type="match status" value="1"/>
</dbReference>
<comment type="caution">
    <text evidence="1">The sequence shown here is derived from an EMBL/GenBank/DDBJ whole genome shotgun (WGS) entry which is preliminary data.</text>
</comment>
<name>A0A0W7VK94_9HYPO</name>
<dbReference type="GeneID" id="29986946"/>
<evidence type="ECO:0000313" key="1">
    <source>
        <dbReference type="EMBL" id="PNP45137.1"/>
    </source>
</evidence>
<organism evidence="1 4">
    <name type="scientific">Trichoderma gamsii</name>
    <dbReference type="NCBI Taxonomy" id="398673"/>
    <lineage>
        <taxon>Eukaryota</taxon>
        <taxon>Fungi</taxon>
        <taxon>Dikarya</taxon>
        <taxon>Ascomycota</taxon>
        <taxon>Pezizomycotina</taxon>
        <taxon>Sordariomycetes</taxon>
        <taxon>Hypocreomycetidae</taxon>
        <taxon>Hypocreales</taxon>
        <taxon>Hypocreaceae</taxon>
        <taxon>Trichoderma</taxon>
    </lineage>
</organism>
<dbReference type="EMBL" id="MTYH01000026">
    <property type="protein sequence ID" value="PNP45137.1"/>
    <property type="molecule type" value="Genomic_DNA"/>
</dbReference>
<sequence>MDSFTTYPVPNGVDAIPHDELDLRSDAEVDHELLNPKPITDEKNLWFFWNSGFQKMHGYHQRTVRNWHRRFSKKGWVVRLLDVEPGSSLNVANYLDVQDPEVFPKAFTEGTIGGRHVNQHISDLVRFPLLLRYGGVYADVGLIQIGDLDSVWNETIGNPSSPFEIFTYNTGSAPDRSMTNYFLASKRNNPFFLRCHKLLLTLWAGKTSTEGMHTSPLLKGLPLMDTGLSMEEDGITYGREETAKMLTDYIIQGHVVTMVMGLIDVEDGWDGPKYVANHVYAYDYMIGSQHINELTAWNGPKQFELMSLQIPKGDETESDDQKLARKIVEDCLTKSFGMKLATGMIIRVMGDTLSSLWRKHDGSDNVPGTYAHWLRYGTLYWRPKNHPPKTAFEEMPAFKIGPLLREGEVGPGACAATSGSRVPN</sequence>